<evidence type="ECO:0008006" key="2">
    <source>
        <dbReference type="Google" id="ProtNLM"/>
    </source>
</evidence>
<dbReference type="EMBL" id="LAZR01065023">
    <property type="protein sequence ID" value="KKK56379.1"/>
    <property type="molecule type" value="Genomic_DNA"/>
</dbReference>
<evidence type="ECO:0000313" key="1">
    <source>
        <dbReference type="EMBL" id="KKK56379.1"/>
    </source>
</evidence>
<organism evidence="1">
    <name type="scientific">marine sediment metagenome</name>
    <dbReference type="NCBI Taxonomy" id="412755"/>
    <lineage>
        <taxon>unclassified sequences</taxon>
        <taxon>metagenomes</taxon>
        <taxon>ecological metagenomes</taxon>
    </lineage>
</organism>
<proteinExistence type="predicted"/>
<reference evidence="1" key="1">
    <citation type="journal article" date="2015" name="Nature">
        <title>Complex archaea that bridge the gap between prokaryotes and eukaryotes.</title>
        <authorList>
            <person name="Spang A."/>
            <person name="Saw J.H."/>
            <person name="Jorgensen S.L."/>
            <person name="Zaremba-Niedzwiedzka K."/>
            <person name="Martijn J."/>
            <person name="Lind A.E."/>
            <person name="van Eijk R."/>
            <person name="Schleper C."/>
            <person name="Guy L."/>
            <person name="Ettema T.J."/>
        </authorList>
    </citation>
    <scope>NUCLEOTIDE SEQUENCE</scope>
</reference>
<gene>
    <name evidence="1" type="ORF">LCGC14_3065100</name>
</gene>
<feature type="non-terminal residue" evidence="1">
    <location>
        <position position="1"/>
    </location>
</feature>
<protein>
    <recommendedName>
        <fullName evidence="2">DNA primase/nucleoside triphosphatase C-terminal domain-containing protein</fullName>
    </recommendedName>
</protein>
<comment type="caution">
    <text evidence="1">The sequence shown here is derived from an EMBL/GenBank/DDBJ whole genome shotgun (WGS) entry which is preliminary data.</text>
</comment>
<accession>A0A0F8YQJ9</accession>
<sequence length="71" mass="8188">ELYEVWRMWCKANGRSAGIKPLFYSRFMASYPDLVSDRKRVEVGSRHGDNQRYVIQGLCITNDAKLTYLGG</sequence>
<dbReference type="AlphaFoldDB" id="A0A0F8YQJ9"/>
<name>A0A0F8YQJ9_9ZZZZ</name>